<dbReference type="InterPro" id="IPR013421">
    <property type="entry name" value="CRISPR-assoc_prot_Cas5_HALMA"/>
</dbReference>
<dbReference type="NCBIfam" id="TIGR02593">
    <property type="entry name" value="CRISPR_cas5"/>
    <property type="match status" value="1"/>
</dbReference>
<accession>A0ABS6DXX2</accession>
<organism evidence="2 3">
    <name type="scientific">Intestinibacter bartlettii</name>
    <dbReference type="NCBI Taxonomy" id="261299"/>
    <lineage>
        <taxon>Bacteria</taxon>
        <taxon>Bacillati</taxon>
        <taxon>Bacillota</taxon>
        <taxon>Clostridia</taxon>
        <taxon>Peptostreptococcales</taxon>
        <taxon>Peptostreptococcaceae</taxon>
        <taxon>Intestinibacter</taxon>
    </lineage>
</organism>
<dbReference type="InterPro" id="IPR013422">
    <property type="entry name" value="CRISPR-assoc_prot_Cas5_N"/>
</dbReference>
<dbReference type="RefSeq" id="WP_216570277.1">
    <property type="nucleotide sequence ID" value="NZ_JAHLOQ010000026.1"/>
</dbReference>
<dbReference type="Proteomes" id="UP001196301">
    <property type="component" value="Unassembled WGS sequence"/>
</dbReference>
<evidence type="ECO:0000256" key="1">
    <source>
        <dbReference type="ARBA" id="ARBA00023118"/>
    </source>
</evidence>
<keyword evidence="3" id="KW-1185">Reference proteome</keyword>
<dbReference type="NCBIfam" id="TIGR02592">
    <property type="entry name" value="cas_Cas5h"/>
    <property type="match status" value="1"/>
</dbReference>
<dbReference type="EMBL" id="JAHLOQ010000026">
    <property type="protein sequence ID" value="MBU5336696.1"/>
    <property type="molecule type" value="Genomic_DNA"/>
</dbReference>
<evidence type="ECO:0000313" key="2">
    <source>
        <dbReference type="EMBL" id="MBU5336696.1"/>
    </source>
</evidence>
<gene>
    <name evidence="2" type="primary">cas5b</name>
    <name evidence="2" type="ORF">KQI20_09620</name>
</gene>
<sequence length="262" mass="31065">MKILKFRLYGRNAFFKKPDVNAILYYTYGNIHKVALLGMFGAILGYGGYNNMDFYNQKSKKQMDYPEFYSKLKGLKISIVPKNEGFFEKKVQIFNNTVGYASKEQGGNLITREQWLEYPSWDIYFQICDEISENLADSIQNRRAVYIPYLGKNDHIANIDNVELFEDKDIEILKNTKNIDCMFKENMFRFNNYEEDEENEEEDDDDFYEKIDPFKYQERLPVALEQSTNLYVMEKFIFTNMNVSVNCDIDIFEVGGRKIVFY</sequence>
<name>A0ABS6DXX2_9FIRM</name>
<keyword evidence="1" id="KW-0051">Antiviral defense</keyword>
<protein>
    <submittedName>
        <fullName evidence="2">Type I-B CRISPR-associated protein Cas5b</fullName>
    </submittedName>
</protein>
<reference evidence="2 3" key="1">
    <citation type="submission" date="2021-06" db="EMBL/GenBank/DDBJ databases">
        <authorList>
            <person name="Sun Q."/>
            <person name="Li D."/>
        </authorList>
    </citation>
    <scope>NUCLEOTIDE SEQUENCE [LARGE SCALE GENOMIC DNA]</scope>
    <source>
        <strain evidence="2 3">N19</strain>
    </source>
</reference>
<evidence type="ECO:0000313" key="3">
    <source>
        <dbReference type="Proteomes" id="UP001196301"/>
    </source>
</evidence>
<comment type="caution">
    <text evidence="2">The sequence shown here is derived from an EMBL/GenBank/DDBJ whole genome shotgun (WGS) entry which is preliminary data.</text>
</comment>
<proteinExistence type="predicted"/>